<dbReference type="InterPro" id="IPR036770">
    <property type="entry name" value="Ankyrin_rpt-contain_sf"/>
</dbReference>
<keyword evidence="3" id="KW-1185">Reference proteome</keyword>
<evidence type="ECO:0000256" key="1">
    <source>
        <dbReference type="PROSITE-ProRule" id="PRU00023"/>
    </source>
</evidence>
<dbReference type="PANTHER" id="PTHR24118">
    <property type="entry name" value="POTE ANKYRIN DOMAIN"/>
    <property type="match status" value="1"/>
</dbReference>
<proteinExistence type="predicted"/>
<dbReference type="Pfam" id="PF13857">
    <property type="entry name" value="Ank_5"/>
    <property type="match status" value="2"/>
</dbReference>
<feature type="repeat" description="ANK" evidence="1">
    <location>
        <begin position="262"/>
        <end position="294"/>
    </location>
</feature>
<evidence type="ECO:0000313" key="3">
    <source>
        <dbReference type="Proteomes" id="UP001627154"/>
    </source>
</evidence>
<accession>A0ABD2XIZ4</accession>
<dbReference type="SMART" id="SM00248">
    <property type="entry name" value="ANK"/>
    <property type="match status" value="7"/>
</dbReference>
<protein>
    <submittedName>
        <fullName evidence="2">Uncharacterized protein</fullName>
    </submittedName>
</protein>
<reference evidence="2 3" key="1">
    <citation type="journal article" date="2024" name="bioRxiv">
        <title>A reference genome for Trichogramma kaykai: A tiny desert-dwelling parasitoid wasp with competing sex-ratio distorters.</title>
        <authorList>
            <person name="Culotta J."/>
            <person name="Lindsey A.R."/>
        </authorList>
    </citation>
    <scope>NUCLEOTIDE SEQUENCE [LARGE SCALE GENOMIC DNA]</scope>
    <source>
        <strain evidence="2 3">KSX58</strain>
    </source>
</reference>
<gene>
    <name evidence="2" type="ORF">TKK_002614</name>
</gene>
<dbReference type="InterPro" id="IPR002110">
    <property type="entry name" value="Ankyrin_rpt"/>
</dbReference>
<dbReference type="AlphaFoldDB" id="A0ABD2XIZ4"/>
<dbReference type="Proteomes" id="UP001627154">
    <property type="component" value="Unassembled WGS sequence"/>
</dbReference>
<dbReference type="EMBL" id="JBJJXI010000022">
    <property type="protein sequence ID" value="KAL3404973.1"/>
    <property type="molecule type" value="Genomic_DNA"/>
</dbReference>
<sequence length="646" mass="74672">MVFIKERSSLEKLKSLRRNVNWEIKKQRFKLLRQFYRLINNWEGPLPNLLDIFRPEEIEDLLVDFLEYPDMYYDGETKYDFIEFIVRTGYKDKPKDGEDGKPLLHRTTALHRAARWGRSYAPMVPLLFNIFDRFDVNYIDDRGVSHFMFAYMIGCVEAVEKFLELGQDPNFDVKRIGAPLDYALGHRSTEMLRLLLRYGADPNYNGSDSAMTPLHRLSVRLLDNELLDDSESTNVRVDLMEMIFEECHDKYKPVNVETRNKFGDTALHLALKEGPRKVAEVLLRRGADPNVADSDGSTALHIISKKKDGEVWAKMLFQVCDEVNRTVQVDARDESHDKYKPVNVEARNKFGDTALHLALKEGPRKVAEVLLRRGADPNVADSDGSTVLHIISKKKDGEVWAKMLFQVCDEVNRIVQVDARDNEGRTPLQLAVANFKPDVIDVLVDRGADLSSFVFPTESYFGKRFQIRRHDHEKKLRLASGALAVVVSLDEKGYELDRSDALMIMKFFANYGLLEKPTNANDCWYDDEKFTSGAKKTMITPSLSLYDLIKLRPQEAARRLTFKDYLEFARTMKLTKFPVKYREACVGHLCEKISRGFFLDWTMEPFMELIHYRLPILCCDMVLEELRNEDLYSICLADRGQSSRCQ</sequence>
<keyword evidence="1" id="KW-0040">ANK repeat</keyword>
<feature type="repeat" description="ANK" evidence="1">
    <location>
        <begin position="423"/>
        <end position="451"/>
    </location>
</feature>
<dbReference type="SUPFAM" id="SSF48403">
    <property type="entry name" value="Ankyrin repeat"/>
    <property type="match status" value="1"/>
</dbReference>
<dbReference type="PANTHER" id="PTHR24118:SF100">
    <property type="entry name" value="FYVE-TYPE DOMAIN-CONTAINING PROTEIN"/>
    <property type="match status" value="1"/>
</dbReference>
<dbReference type="Gene3D" id="1.25.40.20">
    <property type="entry name" value="Ankyrin repeat-containing domain"/>
    <property type="match status" value="3"/>
</dbReference>
<feature type="repeat" description="ANK" evidence="1">
    <location>
        <begin position="350"/>
        <end position="382"/>
    </location>
</feature>
<dbReference type="PROSITE" id="PS50297">
    <property type="entry name" value="ANK_REP_REGION"/>
    <property type="match status" value="3"/>
</dbReference>
<organism evidence="2 3">
    <name type="scientific">Trichogramma kaykai</name>
    <dbReference type="NCBI Taxonomy" id="54128"/>
    <lineage>
        <taxon>Eukaryota</taxon>
        <taxon>Metazoa</taxon>
        <taxon>Ecdysozoa</taxon>
        <taxon>Arthropoda</taxon>
        <taxon>Hexapoda</taxon>
        <taxon>Insecta</taxon>
        <taxon>Pterygota</taxon>
        <taxon>Neoptera</taxon>
        <taxon>Endopterygota</taxon>
        <taxon>Hymenoptera</taxon>
        <taxon>Apocrita</taxon>
        <taxon>Proctotrupomorpha</taxon>
        <taxon>Chalcidoidea</taxon>
        <taxon>Trichogrammatidae</taxon>
        <taxon>Trichogramma</taxon>
    </lineage>
</organism>
<comment type="caution">
    <text evidence="2">The sequence shown here is derived from an EMBL/GenBank/DDBJ whole genome shotgun (WGS) entry which is preliminary data.</text>
</comment>
<evidence type="ECO:0000313" key="2">
    <source>
        <dbReference type="EMBL" id="KAL3404973.1"/>
    </source>
</evidence>
<name>A0ABD2XIZ4_9HYME</name>
<dbReference type="PRINTS" id="PR01415">
    <property type="entry name" value="ANKYRIN"/>
</dbReference>
<dbReference type="Pfam" id="PF00023">
    <property type="entry name" value="Ank"/>
    <property type="match status" value="2"/>
</dbReference>
<dbReference type="PROSITE" id="PS50088">
    <property type="entry name" value="ANK_REPEAT"/>
    <property type="match status" value="3"/>
</dbReference>